<dbReference type="SUPFAM" id="SSF52467">
    <property type="entry name" value="DHS-like NAD/FAD-binding domain"/>
    <property type="match status" value="1"/>
</dbReference>
<dbReference type="Proteomes" id="UP000306630">
    <property type="component" value="Unassembled WGS sequence"/>
</dbReference>
<evidence type="ECO:0000313" key="3">
    <source>
        <dbReference type="Proteomes" id="UP000306630"/>
    </source>
</evidence>
<dbReference type="Pfam" id="PF13289">
    <property type="entry name" value="SIR2_2"/>
    <property type="match status" value="1"/>
</dbReference>
<protein>
    <submittedName>
        <fullName evidence="2">Uncharacterized protein</fullName>
    </submittedName>
</protein>
<dbReference type="EMBL" id="SRYD01000043">
    <property type="protein sequence ID" value="TGY72065.1"/>
    <property type="molecule type" value="Genomic_DNA"/>
</dbReference>
<dbReference type="InterPro" id="IPR029035">
    <property type="entry name" value="DHS-like_NAD/FAD-binding_dom"/>
</dbReference>
<evidence type="ECO:0000256" key="1">
    <source>
        <dbReference type="SAM" id="MobiDB-lite"/>
    </source>
</evidence>
<feature type="region of interest" description="Disordered" evidence="1">
    <location>
        <begin position="1"/>
        <end position="37"/>
    </location>
</feature>
<sequence>MRGIPRASPSGRRTSHPPRPRQRHPRQPRPLRRHPHQTEVRLISFMTQKEKDIKRLIKHIAKEDVVPFLGSGFSLKAGAPSVWRLKEAIVADGGPDFAEEIGDLKKLSLAELSEKHIEYNGGSRNALLALLKREFELQPSDLSDHDYLRRIPHFKSIYTTNYETFIESAYPVSELLVVNSNESYTFVGSKQITLYKIHGDLSTLSSPDSVVISTTDYKEYFKGKRFEHLWTQFKTDAGKSTLLFIGYSLEDPNILNIIRNVRNLSGGSAKEWFLVAPNLNDSKAKQLKKLGVTYIDAKAEEILPQILESLKDTVDKDYKHKLLSTETYSRFCEINGQFRPQTIVGTEENTVVQYNPVEGTSFHHQLQMNLSNQLDLNNPSAYTSFMSFGDTFIKIPAIRVPSSQMSDFVHRLNGISMAHKEDISNVLIGPATDSLKWTLRQRTIHMKEKVKGCRYKLGDFTHIKLQTPLYVIHMYESAPEELRVEFNFNDKIPSVSEALRWIDFLIVSSKEKTLEFEGIKITTRDNLDNLLTELSKVKMYFEILNELELEYNIDFENIESYNERNLTKAVMVLSYYSKTAIRHTIDKDGHFVFHVDESRLNGTIPIMRKANLMMTRNDKLGKIVLCGRTFSFNYRIIIYNDITLTKCEQVADNENLYLTDFKASTDTEEVLVVDQLPDFYRGDMSNREEEGVALYYKPGEREKYGVPEPVLMAPFPSDSGAEESNYESIKPQIDND</sequence>
<evidence type="ECO:0000313" key="2">
    <source>
        <dbReference type="EMBL" id="TGY72065.1"/>
    </source>
</evidence>
<dbReference type="AlphaFoldDB" id="A0A4S2FS89"/>
<comment type="caution">
    <text evidence="2">The sequence shown here is derived from an EMBL/GenBank/DDBJ whole genome shotgun (WGS) entry which is preliminary data.</text>
</comment>
<proteinExistence type="predicted"/>
<accession>A0A4S2FS89</accession>
<name>A0A4S2FS89_9BACT</name>
<reference evidence="2 3" key="1">
    <citation type="submission" date="2019-04" db="EMBL/GenBank/DDBJ databases">
        <title>Microbes associate with the intestines of laboratory mice.</title>
        <authorList>
            <person name="Navarre W."/>
            <person name="Wong E."/>
            <person name="Huang K."/>
            <person name="Tropini C."/>
            <person name="Ng K."/>
            <person name="Yu B."/>
        </authorList>
    </citation>
    <scope>NUCLEOTIDE SEQUENCE [LARGE SCALE GENOMIC DNA]</scope>
    <source>
        <strain evidence="2 3">NM06_A21</strain>
    </source>
</reference>
<gene>
    <name evidence="2" type="ORF">E5333_10580</name>
</gene>
<feature type="region of interest" description="Disordered" evidence="1">
    <location>
        <begin position="714"/>
        <end position="736"/>
    </location>
</feature>
<feature type="compositionally biased region" description="Basic residues" evidence="1">
    <location>
        <begin position="13"/>
        <end position="35"/>
    </location>
</feature>
<organism evidence="2 3">
    <name type="scientific">Muribaculum intestinale</name>
    <dbReference type="NCBI Taxonomy" id="1796646"/>
    <lineage>
        <taxon>Bacteria</taxon>
        <taxon>Pseudomonadati</taxon>
        <taxon>Bacteroidota</taxon>
        <taxon>Bacteroidia</taxon>
        <taxon>Bacteroidales</taxon>
        <taxon>Muribaculaceae</taxon>
        <taxon>Muribaculum</taxon>
    </lineage>
</organism>